<accession>A0A4R3YQF3</accession>
<gene>
    <name evidence="1" type="ORF">EC912_103135</name>
</gene>
<organism evidence="1 2">
    <name type="scientific">Luteibacter rhizovicinus</name>
    <dbReference type="NCBI Taxonomy" id="242606"/>
    <lineage>
        <taxon>Bacteria</taxon>
        <taxon>Pseudomonadati</taxon>
        <taxon>Pseudomonadota</taxon>
        <taxon>Gammaproteobacteria</taxon>
        <taxon>Lysobacterales</taxon>
        <taxon>Rhodanobacteraceae</taxon>
        <taxon>Luteibacter</taxon>
    </lineage>
</organism>
<evidence type="ECO:0000313" key="1">
    <source>
        <dbReference type="EMBL" id="TCV94650.1"/>
    </source>
</evidence>
<sequence length="145" mass="13939">MSETLNWNVTATVIGGPTLSDANTVVVDGYDKLAVLVPKAAAPPPPPGGGGGGGGAPAVPAPGTANVTVGPGNWTGVTLLFIKPSKADAAVTFTAGTVTAKLDGPIALTGSGAVSLLGSGAAKLSFSNTSENDITVDILVGRSAS</sequence>
<comment type="caution">
    <text evidence="1">The sequence shown here is derived from an EMBL/GenBank/DDBJ whole genome shotgun (WGS) entry which is preliminary data.</text>
</comment>
<name>A0A4R3YQF3_9GAMM</name>
<reference evidence="1 2" key="1">
    <citation type="submission" date="2019-03" db="EMBL/GenBank/DDBJ databases">
        <title>Above-ground endophytic microbial communities from plants in different locations in the United States.</title>
        <authorList>
            <person name="Frank C."/>
        </authorList>
    </citation>
    <scope>NUCLEOTIDE SEQUENCE [LARGE SCALE GENOMIC DNA]</scope>
    <source>
        <strain evidence="1 2">LP_13_YM</strain>
    </source>
</reference>
<dbReference type="EMBL" id="SMCS01000003">
    <property type="protein sequence ID" value="TCV94650.1"/>
    <property type="molecule type" value="Genomic_DNA"/>
</dbReference>
<evidence type="ECO:0000313" key="2">
    <source>
        <dbReference type="Proteomes" id="UP000295645"/>
    </source>
</evidence>
<dbReference type="AlphaFoldDB" id="A0A4R3YQF3"/>
<protein>
    <submittedName>
        <fullName evidence="1">Uncharacterized protein</fullName>
    </submittedName>
</protein>
<proteinExistence type="predicted"/>
<keyword evidence="2" id="KW-1185">Reference proteome</keyword>
<dbReference type="Proteomes" id="UP000295645">
    <property type="component" value="Unassembled WGS sequence"/>
</dbReference>
<dbReference type="OrthoDB" id="3383065at2"/>
<dbReference type="RefSeq" id="WP_132143159.1">
    <property type="nucleotide sequence ID" value="NZ_SMCS01000003.1"/>
</dbReference>